<keyword evidence="2" id="KW-0805">Transcription regulation</keyword>
<dbReference type="PROSITE" id="PS00463">
    <property type="entry name" value="ZN2_CY6_FUNGAL_1"/>
    <property type="match status" value="1"/>
</dbReference>
<dbReference type="Pfam" id="PF04082">
    <property type="entry name" value="Fungal_trans"/>
    <property type="match status" value="1"/>
</dbReference>
<dbReference type="SMART" id="SM00066">
    <property type="entry name" value="GAL4"/>
    <property type="match status" value="1"/>
</dbReference>
<dbReference type="GO" id="GO:0000981">
    <property type="term" value="F:DNA-binding transcription factor activity, RNA polymerase II-specific"/>
    <property type="evidence" value="ECO:0007669"/>
    <property type="project" value="InterPro"/>
</dbReference>
<sequence length="773" mass="85227">MPRPIVAPDKRRRIAQACDNCKRRKERCDGSRPCSICIRRRRESECHFSETPARLLRPQNNVNNNIGSPGDAIQASPSVHAARNRGGSDAPLPPPPSLQNNVALAGIPSLGAISNASPASVVTLSGNLSDTSQAEMAIDRILNASVDQRGARAIADSNSRPESVAPVPRLARLLRDTHGKFMYVGDSASLSFVQSVRRMVVSAIGDCDFTNDPLRHQIIETTPPTSTLLPDMSPLVLDLEECKQLSRHYLLATTGLIDLFDIPTYFRHLDNWVVNQTRDNDVKSSIFYMVLAIGAQVSSPDGDQTLAEKYFNRGRHMAVMTFTDAPSLLTIQAYLCITMYMLGACRRNAAFMQFGIAVRAAFALGMHKSSTHALFDETEAGARRRIWKSVRVLDIFLSASLGRPPATSDLSMEKDKDVVDETAQGLTCTDPFSSKVLALCDIFERIIIDVYMKKAVSTRLADSISGQYRDWTSDLPESLQLANLDSSEDDPEKLSKVLAASYIISSYHWSIILLTRPFLTFQIIKDMSRSGQNLEMSDQVDQSSIKTYADACVDSSLRCLNIAQTLMRYSSLPHRLPFIINSVCNSALVLGAATFADQDKFLPLEDGLKQGIHILNHFAQWDPHAVRYAQIVTYLQDATAQYIRQRSQRSMESRRSNVTRLFGTVGQQGAGAEQTLAAEQTQTPGLTPSVSDIGINESVQDVNVDRSLYTRPGLMTDLYSLTNNNNQDVLPGLIEGGFYPQGQAGAGILPDGSSYPEDAYYFMDQDLSMFGFC</sequence>
<evidence type="ECO:0000259" key="6">
    <source>
        <dbReference type="PROSITE" id="PS50048"/>
    </source>
</evidence>
<dbReference type="InterPro" id="IPR036864">
    <property type="entry name" value="Zn2-C6_fun-type_DNA-bd_sf"/>
</dbReference>
<dbReference type="Proteomes" id="UP000308014">
    <property type="component" value="Unassembled WGS sequence"/>
</dbReference>
<dbReference type="InterPro" id="IPR001138">
    <property type="entry name" value="Zn2Cys6_DnaBD"/>
</dbReference>
<feature type="domain" description="Zn(2)-C6 fungal-type" evidence="6">
    <location>
        <begin position="17"/>
        <end position="48"/>
    </location>
</feature>
<dbReference type="EMBL" id="QZAJ01000345">
    <property type="protein sequence ID" value="THW11328.1"/>
    <property type="molecule type" value="Genomic_DNA"/>
</dbReference>
<dbReference type="SUPFAM" id="SSF57701">
    <property type="entry name" value="Zn2/Cys6 DNA-binding domain"/>
    <property type="match status" value="1"/>
</dbReference>
<dbReference type="PANTHER" id="PTHR47424:SF9">
    <property type="entry name" value="TAH-2"/>
    <property type="match status" value="1"/>
</dbReference>
<accession>A0A4S8VIV9</accession>
<evidence type="ECO:0000256" key="3">
    <source>
        <dbReference type="ARBA" id="ARBA00023163"/>
    </source>
</evidence>
<keyword evidence="1" id="KW-0479">Metal-binding</keyword>
<dbReference type="CDD" id="cd12148">
    <property type="entry name" value="fungal_TF_MHR"/>
    <property type="match status" value="1"/>
</dbReference>
<dbReference type="GO" id="GO:0006351">
    <property type="term" value="P:DNA-templated transcription"/>
    <property type="evidence" value="ECO:0007669"/>
    <property type="project" value="InterPro"/>
</dbReference>
<dbReference type="Pfam" id="PF00172">
    <property type="entry name" value="Zn_clus"/>
    <property type="match status" value="1"/>
</dbReference>
<name>A0A4S8VIV9_AURPU</name>
<dbReference type="SMART" id="SM00906">
    <property type="entry name" value="Fungal_trans"/>
    <property type="match status" value="1"/>
</dbReference>
<comment type="caution">
    <text evidence="7">The sequence shown here is derived from an EMBL/GenBank/DDBJ whole genome shotgun (WGS) entry which is preliminary data.</text>
</comment>
<dbReference type="PANTHER" id="PTHR47424">
    <property type="entry name" value="REGULATORY PROTEIN GAL4"/>
    <property type="match status" value="1"/>
</dbReference>
<dbReference type="GO" id="GO:0000978">
    <property type="term" value="F:RNA polymerase II cis-regulatory region sequence-specific DNA binding"/>
    <property type="evidence" value="ECO:0007669"/>
    <property type="project" value="TreeGrafter"/>
</dbReference>
<evidence type="ECO:0000313" key="7">
    <source>
        <dbReference type="EMBL" id="THW11328.1"/>
    </source>
</evidence>
<evidence type="ECO:0000313" key="8">
    <source>
        <dbReference type="Proteomes" id="UP000308014"/>
    </source>
</evidence>
<feature type="compositionally biased region" description="Polar residues" evidence="5">
    <location>
        <begin position="58"/>
        <end position="67"/>
    </location>
</feature>
<dbReference type="GO" id="GO:0008270">
    <property type="term" value="F:zinc ion binding"/>
    <property type="evidence" value="ECO:0007669"/>
    <property type="project" value="InterPro"/>
</dbReference>
<dbReference type="Gene3D" id="4.10.240.10">
    <property type="entry name" value="Zn(2)-C6 fungal-type DNA-binding domain"/>
    <property type="match status" value="1"/>
</dbReference>
<keyword evidence="3" id="KW-0804">Transcription</keyword>
<dbReference type="InterPro" id="IPR051127">
    <property type="entry name" value="Fungal_SecMet_Regulators"/>
</dbReference>
<proteinExistence type="predicted"/>
<organism evidence="7 8">
    <name type="scientific">Aureobasidium pullulans</name>
    <name type="common">Black yeast</name>
    <name type="synonym">Pullularia pullulans</name>
    <dbReference type="NCBI Taxonomy" id="5580"/>
    <lineage>
        <taxon>Eukaryota</taxon>
        <taxon>Fungi</taxon>
        <taxon>Dikarya</taxon>
        <taxon>Ascomycota</taxon>
        <taxon>Pezizomycotina</taxon>
        <taxon>Dothideomycetes</taxon>
        <taxon>Dothideomycetidae</taxon>
        <taxon>Dothideales</taxon>
        <taxon>Saccotheciaceae</taxon>
        <taxon>Aureobasidium</taxon>
    </lineage>
</organism>
<evidence type="ECO:0000256" key="4">
    <source>
        <dbReference type="ARBA" id="ARBA00023242"/>
    </source>
</evidence>
<keyword evidence="4" id="KW-0539">Nucleus</keyword>
<gene>
    <name evidence="7" type="ORF">D6D24_07291</name>
</gene>
<dbReference type="GO" id="GO:0005634">
    <property type="term" value="C:nucleus"/>
    <property type="evidence" value="ECO:0007669"/>
    <property type="project" value="TreeGrafter"/>
</dbReference>
<feature type="region of interest" description="Disordered" evidence="5">
    <location>
        <begin position="58"/>
        <end position="100"/>
    </location>
</feature>
<evidence type="ECO:0000256" key="2">
    <source>
        <dbReference type="ARBA" id="ARBA00023015"/>
    </source>
</evidence>
<dbReference type="AlphaFoldDB" id="A0A4S8VIV9"/>
<dbReference type="PROSITE" id="PS50048">
    <property type="entry name" value="ZN2_CY6_FUNGAL_2"/>
    <property type="match status" value="1"/>
</dbReference>
<evidence type="ECO:0000256" key="1">
    <source>
        <dbReference type="ARBA" id="ARBA00022723"/>
    </source>
</evidence>
<protein>
    <recommendedName>
        <fullName evidence="6">Zn(2)-C6 fungal-type domain-containing protein</fullName>
    </recommendedName>
</protein>
<dbReference type="InterPro" id="IPR007219">
    <property type="entry name" value="XnlR_reg_dom"/>
</dbReference>
<reference evidence="7 8" key="1">
    <citation type="submission" date="2018-10" db="EMBL/GenBank/DDBJ databases">
        <title>Fifty Aureobasidium pullulans genomes reveal a recombining polyextremotolerant generalist.</title>
        <authorList>
            <person name="Gostincar C."/>
            <person name="Turk M."/>
            <person name="Zajc J."/>
            <person name="Gunde-Cimerman N."/>
        </authorList>
    </citation>
    <scope>NUCLEOTIDE SEQUENCE [LARGE SCALE GENOMIC DNA]</scope>
    <source>
        <strain evidence="7 8">EXF-11318</strain>
    </source>
</reference>
<evidence type="ECO:0000256" key="5">
    <source>
        <dbReference type="SAM" id="MobiDB-lite"/>
    </source>
</evidence>
<dbReference type="GO" id="GO:0000435">
    <property type="term" value="P:positive regulation of transcription from RNA polymerase II promoter by galactose"/>
    <property type="evidence" value="ECO:0007669"/>
    <property type="project" value="TreeGrafter"/>
</dbReference>
<dbReference type="CDD" id="cd00067">
    <property type="entry name" value="GAL4"/>
    <property type="match status" value="1"/>
</dbReference>